<proteinExistence type="predicted"/>
<comment type="caution">
    <text evidence="1">The sequence shown here is derived from an EMBL/GenBank/DDBJ whole genome shotgun (WGS) entry which is preliminary data.</text>
</comment>
<dbReference type="Proteomes" id="UP000823674">
    <property type="component" value="Unassembled WGS sequence"/>
</dbReference>
<organism evidence="1 2">
    <name type="scientific">Brassica rapa subsp. trilocularis</name>
    <dbReference type="NCBI Taxonomy" id="1813537"/>
    <lineage>
        <taxon>Eukaryota</taxon>
        <taxon>Viridiplantae</taxon>
        <taxon>Streptophyta</taxon>
        <taxon>Embryophyta</taxon>
        <taxon>Tracheophyta</taxon>
        <taxon>Spermatophyta</taxon>
        <taxon>Magnoliopsida</taxon>
        <taxon>eudicotyledons</taxon>
        <taxon>Gunneridae</taxon>
        <taxon>Pentapetalae</taxon>
        <taxon>rosids</taxon>
        <taxon>malvids</taxon>
        <taxon>Brassicales</taxon>
        <taxon>Brassicaceae</taxon>
        <taxon>Brassiceae</taxon>
        <taxon>Brassica</taxon>
    </lineage>
</organism>
<accession>A0ABQ7KLT5</accession>
<dbReference type="EMBL" id="JADBGQ010000016">
    <property type="protein sequence ID" value="KAG5374486.1"/>
    <property type="molecule type" value="Genomic_DNA"/>
</dbReference>
<gene>
    <name evidence="1" type="primary">A09p038490.1_BraROA</name>
    <name evidence="1" type="ORF">IGI04_042200</name>
</gene>
<protein>
    <submittedName>
        <fullName evidence="1">Uncharacterized protein</fullName>
    </submittedName>
</protein>
<evidence type="ECO:0000313" key="1">
    <source>
        <dbReference type="EMBL" id="KAG5374486.1"/>
    </source>
</evidence>
<keyword evidence="2" id="KW-1185">Reference proteome</keyword>
<evidence type="ECO:0000313" key="2">
    <source>
        <dbReference type="Proteomes" id="UP000823674"/>
    </source>
</evidence>
<reference evidence="1 2" key="1">
    <citation type="submission" date="2021-03" db="EMBL/GenBank/DDBJ databases">
        <authorList>
            <person name="King G.J."/>
            <person name="Bancroft I."/>
            <person name="Baten A."/>
            <person name="Bloomfield J."/>
            <person name="Borpatragohain P."/>
            <person name="He Z."/>
            <person name="Irish N."/>
            <person name="Irwin J."/>
            <person name="Liu K."/>
            <person name="Mauleon R.P."/>
            <person name="Moore J."/>
            <person name="Morris R."/>
            <person name="Ostergaard L."/>
            <person name="Wang B."/>
            <person name="Wells R."/>
        </authorList>
    </citation>
    <scope>NUCLEOTIDE SEQUENCE [LARGE SCALE GENOMIC DNA]</scope>
    <source>
        <strain evidence="1">R-o-18</strain>
        <tissue evidence="1">Leaf</tissue>
    </source>
</reference>
<sequence>MDTHAPFCWQQDILKLRMERSSGTTRYGRRTKPFEISRVHEVVFYTQGKCDSAHHMSHTDLKLLSFLADSSPAVYPVIYYLVPFLVEPIHLRNKKEKFREKERKKERKILSICVCSDQSDHCGDFKSRIFQKPSVISLSSSIVFLSQSHGIKVRVPYDISPCPDELTIRYCFLGLKSLEWYPIGALVFFDCWSKAIGSILRTSDRPSRNIDR</sequence>
<feature type="non-terminal residue" evidence="1">
    <location>
        <position position="212"/>
    </location>
</feature>
<name>A0ABQ7KLT5_BRACM</name>